<dbReference type="Proteomes" id="UP000037773">
    <property type="component" value="Unassembled WGS sequence"/>
</dbReference>
<dbReference type="PATRIC" id="fig|36816.3.peg.307"/>
<keyword evidence="2" id="KW-1185">Reference proteome</keyword>
<sequence>MERGEEQPLLEAPARKVYDILNSPFQGAFASLGPIAPDGAHGSIAPGAAEPLRSCAVLLMGEPPSRFTGLILGAVHRGPEVRRIGSSESHPIP</sequence>
<proteinExistence type="predicted"/>
<evidence type="ECO:0000313" key="1">
    <source>
        <dbReference type="EMBL" id="KOT46843.1"/>
    </source>
</evidence>
<reference evidence="1 2" key="1">
    <citation type="submission" date="2015-07" db="EMBL/GenBank/DDBJ databases">
        <authorList>
            <person name="Noorani M."/>
        </authorList>
    </citation>
    <scope>NUCLEOTIDE SEQUENCE [LARGE SCALE GENOMIC DNA]</scope>
    <source>
        <strain evidence="1 2">NRRL B-24567</strain>
    </source>
</reference>
<name>A0A0M9XB71_9ACTN</name>
<dbReference type="EMBL" id="LGCN01000001">
    <property type="protein sequence ID" value="KOT46843.1"/>
    <property type="molecule type" value="Genomic_DNA"/>
</dbReference>
<gene>
    <name evidence="1" type="ORF">ADK41_01405</name>
</gene>
<organism evidence="1 2">
    <name type="scientific">Streptomyces caelestis</name>
    <dbReference type="NCBI Taxonomy" id="36816"/>
    <lineage>
        <taxon>Bacteria</taxon>
        <taxon>Bacillati</taxon>
        <taxon>Actinomycetota</taxon>
        <taxon>Actinomycetes</taxon>
        <taxon>Kitasatosporales</taxon>
        <taxon>Streptomycetaceae</taxon>
        <taxon>Streptomyces</taxon>
    </lineage>
</organism>
<comment type="caution">
    <text evidence="1">The sequence shown here is derived from an EMBL/GenBank/DDBJ whole genome shotgun (WGS) entry which is preliminary data.</text>
</comment>
<evidence type="ECO:0000313" key="2">
    <source>
        <dbReference type="Proteomes" id="UP000037773"/>
    </source>
</evidence>
<accession>A0A0M9XB71</accession>
<dbReference type="AlphaFoldDB" id="A0A0M9XB71"/>
<protein>
    <submittedName>
        <fullName evidence="1">Uncharacterized protein</fullName>
    </submittedName>
</protein>